<accession>A0A1B6JTD8</accession>
<dbReference type="AlphaFoldDB" id="A0A1B6JTD8"/>
<organism evidence="3">
    <name type="scientific">Homalodisca liturata</name>
    <dbReference type="NCBI Taxonomy" id="320908"/>
    <lineage>
        <taxon>Eukaryota</taxon>
        <taxon>Metazoa</taxon>
        <taxon>Ecdysozoa</taxon>
        <taxon>Arthropoda</taxon>
        <taxon>Hexapoda</taxon>
        <taxon>Insecta</taxon>
        <taxon>Pterygota</taxon>
        <taxon>Neoptera</taxon>
        <taxon>Paraneoptera</taxon>
        <taxon>Hemiptera</taxon>
        <taxon>Auchenorrhyncha</taxon>
        <taxon>Membracoidea</taxon>
        <taxon>Cicadellidae</taxon>
        <taxon>Cicadellinae</taxon>
        <taxon>Proconiini</taxon>
        <taxon>Homalodisca</taxon>
    </lineage>
</organism>
<evidence type="ECO:0008006" key="4">
    <source>
        <dbReference type="Google" id="ProtNLM"/>
    </source>
</evidence>
<name>A0A1B6JTD8_9HEMI</name>
<evidence type="ECO:0000256" key="2">
    <source>
        <dbReference type="SAM" id="SignalP"/>
    </source>
</evidence>
<proteinExistence type="predicted"/>
<sequence>MHKLWTIFTLLHLRGMICEAEEEVGSPLRVAQCRAKCIFSFGKAAAGFDSCIRETDCFMCWEKCQLLESNFVVWGAVCSKSALCSSGCQLACQFHREGSPQRVPVLVTQGQQVISQTGPQVSWPRPAQHGAPFIYVLMRQAAGQPWRQLLQTMELTARVPEVTSGSLRVLVVGREGLVTIYSPTSTLSAAEEVLRQVSKEALLALRLPSPGSNRINTQLFSEPSQNPLDMLKDVEQGWNLRQLSLIHQKVLVIAEIAWNPQPTVKTPAVYFVTWEVDGGGLRGNLFTDSTSVTLSLWPDTIYHIQVEVVRHDWKHGASGQSEELVLDTHTVRSHEPLLQTDSTVAIRPPASPVPHPHLTVLAGVTASLVTFLLVLALFAWRWWGCGPPAKHLDLPTATVEPSHIYRVYPPAVRLDSPLKPSTEPIPSVCGHTS</sequence>
<evidence type="ECO:0000256" key="1">
    <source>
        <dbReference type="SAM" id="Phobius"/>
    </source>
</evidence>
<keyword evidence="1" id="KW-1133">Transmembrane helix</keyword>
<dbReference type="EMBL" id="GECU01005222">
    <property type="protein sequence ID" value="JAT02485.1"/>
    <property type="molecule type" value="Transcribed_RNA"/>
</dbReference>
<keyword evidence="1" id="KW-0812">Transmembrane</keyword>
<feature type="transmembrane region" description="Helical" evidence="1">
    <location>
        <begin position="358"/>
        <end position="380"/>
    </location>
</feature>
<feature type="chain" id="PRO_5008586085" description="Fibronectin type-III domain-containing protein" evidence="2">
    <location>
        <begin position="21"/>
        <end position="433"/>
    </location>
</feature>
<feature type="signal peptide" evidence="2">
    <location>
        <begin position="1"/>
        <end position="20"/>
    </location>
</feature>
<protein>
    <recommendedName>
        <fullName evidence="4">Fibronectin type-III domain-containing protein</fullName>
    </recommendedName>
</protein>
<evidence type="ECO:0000313" key="3">
    <source>
        <dbReference type="EMBL" id="JAT02485.1"/>
    </source>
</evidence>
<keyword evidence="1" id="KW-0472">Membrane</keyword>
<gene>
    <name evidence="3" type="ORF">g.5355</name>
</gene>
<reference evidence="3" key="1">
    <citation type="submission" date="2015-11" db="EMBL/GenBank/DDBJ databases">
        <title>De novo transcriptome assembly of four potential Pierce s Disease insect vectors from Arizona vineyards.</title>
        <authorList>
            <person name="Tassone E.E."/>
        </authorList>
    </citation>
    <scope>NUCLEOTIDE SEQUENCE</scope>
</reference>
<keyword evidence="2" id="KW-0732">Signal</keyword>